<keyword evidence="1" id="KW-1133">Transmembrane helix</keyword>
<reference evidence="2 3" key="1">
    <citation type="submission" date="2024-04" db="EMBL/GenBank/DDBJ databases">
        <title>Luteolibacter sp. isolated from soil.</title>
        <authorList>
            <person name="An J."/>
        </authorList>
    </citation>
    <scope>NUCLEOTIDE SEQUENCE [LARGE SCALE GENOMIC DNA]</scope>
    <source>
        <strain evidence="2 3">Y139</strain>
    </source>
</reference>
<keyword evidence="1" id="KW-0812">Transmembrane</keyword>
<proteinExistence type="predicted"/>
<sequence length="88" mass="9593">MNRLVRTALTLFASASVMIFIVLQRLEGARHLIGKSQESELQMVYLGMAITAIMLVIGVGLMVTAFLRSRKARKLESDPAGSDPAHHG</sequence>
<dbReference type="EMBL" id="JBBUKT010000005">
    <property type="protein sequence ID" value="MEK7951822.1"/>
    <property type="molecule type" value="Genomic_DNA"/>
</dbReference>
<keyword evidence="3" id="KW-1185">Reference proteome</keyword>
<protein>
    <recommendedName>
        <fullName evidence="4">DUF202 domain-containing protein</fullName>
    </recommendedName>
</protein>
<comment type="caution">
    <text evidence="2">The sequence shown here is derived from an EMBL/GenBank/DDBJ whole genome shotgun (WGS) entry which is preliminary data.</text>
</comment>
<evidence type="ECO:0000313" key="3">
    <source>
        <dbReference type="Proteomes" id="UP001371305"/>
    </source>
</evidence>
<dbReference type="Proteomes" id="UP001371305">
    <property type="component" value="Unassembled WGS sequence"/>
</dbReference>
<keyword evidence="1" id="KW-0472">Membrane</keyword>
<organism evidence="2 3">
    <name type="scientific">Luteolibacter soli</name>
    <dbReference type="NCBI Taxonomy" id="3135280"/>
    <lineage>
        <taxon>Bacteria</taxon>
        <taxon>Pseudomonadati</taxon>
        <taxon>Verrucomicrobiota</taxon>
        <taxon>Verrucomicrobiia</taxon>
        <taxon>Verrucomicrobiales</taxon>
        <taxon>Verrucomicrobiaceae</taxon>
        <taxon>Luteolibacter</taxon>
    </lineage>
</organism>
<feature type="transmembrane region" description="Helical" evidence="1">
    <location>
        <begin position="44"/>
        <end position="67"/>
    </location>
</feature>
<evidence type="ECO:0008006" key="4">
    <source>
        <dbReference type="Google" id="ProtNLM"/>
    </source>
</evidence>
<gene>
    <name evidence="2" type="ORF">WKV53_15005</name>
</gene>
<evidence type="ECO:0000256" key="1">
    <source>
        <dbReference type="SAM" id="Phobius"/>
    </source>
</evidence>
<accession>A0ABU9AVN9</accession>
<dbReference type="RefSeq" id="WP_341405579.1">
    <property type="nucleotide sequence ID" value="NZ_JBBUKT010000005.1"/>
</dbReference>
<name>A0ABU9AVN9_9BACT</name>
<evidence type="ECO:0000313" key="2">
    <source>
        <dbReference type="EMBL" id="MEK7951822.1"/>
    </source>
</evidence>